<evidence type="ECO:0000259" key="3">
    <source>
        <dbReference type="PROSITE" id="PS50125"/>
    </source>
</evidence>
<dbReference type="InterPro" id="IPR027417">
    <property type="entry name" value="P-loop_NTPase"/>
</dbReference>
<protein>
    <submittedName>
        <fullName evidence="4">Guanylyl cyclase</fullName>
    </submittedName>
</protein>
<dbReference type="Gene3D" id="3.30.70.1230">
    <property type="entry name" value="Nucleotide cyclase"/>
    <property type="match status" value="2"/>
</dbReference>
<dbReference type="GO" id="GO:0005524">
    <property type="term" value="F:ATP binding"/>
    <property type="evidence" value="ECO:0007669"/>
    <property type="project" value="UniProtKB-KW"/>
</dbReference>
<name>A0A061QGM7_9CHLO</name>
<keyword evidence="1" id="KW-0547">Nucleotide-binding</keyword>
<dbReference type="SUPFAM" id="SSF52540">
    <property type="entry name" value="P-loop containing nucleoside triphosphate hydrolases"/>
    <property type="match status" value="1"/>
</dbReference>
<dbReference type="GO" id="GO:0005737">
    <property type="term" value="C:cytoplasm"/>
    <property type="evidence" value="ECO:0007669"/>
    <property type="project" value="TreeGrafter"/>
</dbReference>
<gene>
    <name evidence="4" type="ORF">TSPGSL018_31044</name>
</gene>
<dbReference type="AlphaFoldDB" id="A0A061QGM7"/>
<sequence length="710" mass="76601">MGSICSRSIKTTEVCSYQPYSEETSRFITRFAPLLPKRVVYSFAESRFNCMDTGEVLCAPQPRVIEAAVLLVDIKGFTKLSELYAKHGAAGVEEFSLLVSSLFAAMTRIVRSHQGEIDCFAGDAFLVVFEDTGREPSDLPGGFETQASQLNTVICQAVSCIEHIAREMKRTRACLSIHGALAAGTLFSVEAGGASTPRMEAFLIGKPIFDLGRALPQAKEWELAVCASAKLAVCAARCRSQVRGEHQCIILDINDSNNGPPSQLKHKSCDSNLSTSSMVSKAAQRASAIYKLSQSQPAHPQLGLPSQVAPGSLLRTISSRNSKSGRLHQIPASSLSFMGKPIRQVFPERSKSSVHLSERDLEAKSGADHGELLFGLDALLRFVPWFVRQRCLSGFPVDMLAESRSVSILFVTGAFKTESVGLEKIRRLQSCVTQAIDIANGEFGAVTRQVTVDDKGLAMIFIFGLAGSAHPSHAWASVATGRRLFMGPLAENQDMELTGGTATGCCYCGLVGCPKTRCEYTVMGDPVNTAARLAGEARRLGLPFLCSNSTQESLKMELNGKSLLVQVGKVNLKGKLAEEPVFIPDNERLSRDIRRDSRVSLIVGRQHEISVLSRFVVGKNHEGDGPGVLLMTGRSGVGKTTLLRSLELAKLPVCDSSAQHGPALIGIHLSGQLHSAIEICLEVFTQLFELQGADGSTGDGLEDLEKNRLD</sequence>
<keyword evidence="2" id="KW-0067">ATP-binding</keyword>
<accession>A0A061QGM7</accession>
<evidence type="ECO:0000256" key="2">
    <source>
        <dbReference type="ARBA" id="ARBA00022840"/>
    </source>
</evidence>
<proteinExistence type="predicted"/>
<dbReference type="PANTHER" id="PTHR16305">
    <property type="entry name" value="TESTICULAR SOLUBLE ADENYLYL CYCLASE"/>
    <property type="match status" value="1"/>
</dbReference>
<dbReference type="EMBL" id="GBEZ01027751">
    <property type="protein sequence ID" value="JAC59597.1"/>
    <property type="molecule type" value="Transcribed_RNA"/>
</dbReference>
<feature type="domain" description="Guanylate cyclase" evidence="3">
    <location>
        <begin position="68"/>
        <end position="202"/>
    </location>
</feature>
<dbReference type="GO" id="GO:0009190">
    <property type="term" value="P:cyclic nucleotide biosynthetic process"/>
    <property type="evidence" value="ECO:0007669"/>
    <property type="project" value="InterPro"/>
</dbReference>
<organism evidence="4">
    <name type="scientific">Tetraselmis sp. GSL018</name>
    <dbReference type="NCBI Taxonomy" id="582737"/>
    <lineage>
        <taxon>Eukaryota</taxon>
        <taxon>Viridiplantae</taxon>
        <taxon>Chlorophyta</taxon>
        <taxon>core chlorophytes</taxon>
        <taxon>Chlorodendrophyceae</taxon>
        <taxon>Chlorodendrales</taxon>
        <taxon>Chlorodendraceae</taxon>
        <taxon>Tetraselmis</taxon>
    </lineage>
</organism>
<dbReference type="GO" id="GO:0035556">
    <property type="term" value="P:intracellular signal transduction"/>
    <property type="evidence" value="ECO:0007669"/>
    <property type="project" value="InterPro"/>
</dbReference>
<feature type="domain" description="Guanylate cyclase" evidence="3">
    <location>
        <begin position="492"/>
        <end position="534"/>
    </location>
</feature>
<dbReference type="CDD" id="cd07302">
    <property type="entry name" value="CHD"/>
    <property type="match status" value="1"/>
</dbReference>
<dbReference type="InterPro" id="IPR029787">
    <property type="entry name" value="Nucleotide_cyclase"/>
</dbReference>
<dbReference type="PANTHER" id="PTHR16305:SF28">
    <property type="entry name" value="GUANYLATE CYCLASE DOMAIN-CONTAINING PROTEIN"/>
    <property type="match status" value="1"/>
</dbReference>
<dbReference type="GO" id="GO:0004016">
    <property type="term" value="F:adenylate cyclase activity"/>
    <property type="evidence" value="ECO:0007669"/>
    <property type="project" value="TreeGrafter"/>
</dbReference>
<dbReference type="PROSITE" id="PS50125">
    <property type="entry name" value="GUANYLATE_CYCLASE_2"/>
    <property type="match status" value="2"/>
</dbReference>
<dbReference type="Pfam" id="PF00211">
    <property type="entry name" value="Guanylate_cyc"/>
    <property type="match status" value="1"/>
</dbReference>
<evidence type="ECO:0000256" key="1">
    <source>
        <dbReference type="ARBA" id="ARBA00022741"/>
    </source>
</evidence>
<evidence type="ECO:0000313" key="4">
    <source>
        <dbReference type="EMBL" id="JAC59597.1"/>
    </source>
</evidence>
<reference evidence="4" key="1">
    <citation type="submission" date="2014-05" db="EMBL/GenBank/DDBJ databases">
        <title>The transcriptome of the halophilic microalga Tetraselmis sp. GSL018 isolated from the Great Salt Lake, Utah.</title>
        <authorList>
            <person name="Jinkerson R.E."/>
            <person name="D'Adamo S."/>
            <person name="Posewitz M.C."/>
        </authorList>
    </citation>
    <scope>NUCLEOTIDE SEQUENCE</scope>
    <source>
        <strain evidence="4">GSL018</strain>
    </source>
</reference>
<dbReference type="InterPro" id="IPR001054">
    <property type="entry name" value="A/G_cyclase"/>
</dbReference>
<dbReference type="SUPFAM" id="SSF55073">
    <property type="entry name" value="Nucleotide cyclase"/>
    <property type="match status" value="1"/>
</dbReference>